<comment type="caution">
    <text evidence="1">The sequence shown here is derived from an EMBL/GenBank/DDBJ whole genome shotgun (WGS) entry which is preliminary data.</text>
</comment>
<evidence type="ECO:0000313" key="2">
    <source>
        <dbReference type="Proteomes" id="UP000688137"/>
    </source>
</evidence>
<dbReference type="AlphaFoldDB" id="A0A8S1QDV6"/>
<name>A0A8S1QDV6_PARPR</name>
<dbReference type="Proteomes" id="UP000688137">
    <property type="component" value="Unassembled WGS sequence"/>
</dbReference>
<evidence type="ECO:0000313" key="1">
    <source>
        <dbReference type="EMBL" id="CAD8113888.1"/>
    </source>
</evidence>
<accession>A0A8S1QDV6</accession>
<organism evidence="1 2">
    <name type="scientific">Paramecium primaurelia</name>
    <dbReference type="NCBI Taxonomy" id="5886"/>
    <lineage>
        <taxon>Eukaryota</taxon>
        <taxon>Sar</taxon>
        <taxon>Alveolata</taxon>
        <taxon>Ciliophora</taxon>
        <taxon>Intramacronucleata</taxon>
        <taxon>Oligohymenophorea</taxon>
        <taxon>Peniculida</taxon>
        <taxon>Parameciidae</taxon>
        <taxon>Paramecium</taxon>
    </lineage>
</organism>
<reference evidence="1" key="1">
    <citation type="submission" date="2021-01" db="EMBL/GenBank/DDBJ databases">
        <authorList>
            <consortium name="Genoscope - CEA"/>
            <person name="William W."/>
        </authorList>
    </citation>
    <scope>NUCLEOTIDE SEQUENCE</scope>
</reference>
<keyword evidence="2" id="KW-1185">Reference proteome</keyword>
<gene>
    <name evidence="1" type="ORF">PPRIM_AZ9-3.1.T1570040</name>
</gene>
<protein>
    <submittedName>
        <fullName evidence="1">Uncharacterized protein</fullName>
    </submittedName>
</protein>
<proteinExistence type="predicted"/>
<dbReference type="EMBL" id="CAJJDM010000162">
    <property type="protein sequence ID" value="CAD8113888.1"/>
    <property type="molecule type" value="Genomic_DNA"/>
</dbReference>
<sequence length="395" mass="47157">MQILRVDEFSDFLEKTLNLKADCYLASLFKQFGRFFNIAKRMIELLIELDKHFEQENRSRTLINNAIALLNQFFIEHVSFVQWSYCEQFIVQGNERITQIRANIHPIFHQFDQTKIKKSLCEVLLHLQEKNTQLLQQMTLLSNEVNLHQIILKQKEEQYKKFNDNIEYIKQYKQTEDPEFKKYFALFIKLQPLQQSKILYELYKTIILCLINCSNLLCLLEIPIENSKMVKQIGKKNLKGNTHEVQLLMKYSQILVNKEQIWNTLNKQHYEDLAETIKLLEKQIFYKQPNDPFIIQCNLGELRSILSKKENLMYQLSNQFKKPEVLQEWNTIQPLGLITLQQLQEIAGQFFGHLSTFVRVTQVYQNTKQEISKFFDQNFGQIVQLECNEFDYLNI</sequence>
<dbReference type="OMA" id="QLECNEF"/>